<dbReference type="PANTHER" id="PTHR34192">
    <property type="entry name" value="PLASTOCYANIN MAJOR ISOFORM, CHLOROPLASTIC-RELATED"/>
    <property type="match status" value="1"/>
</dbReference>
<dbReference type="SUPFAM" id="SSF49503">
    <property type="entry name" value="Cupredoxins"/>
    <property type="match status" value="1"/>
</dbReference>
<evidence type="ECO:0000256" key="1">
    <source>
        <dbReference type="ARBA" id="ARBA00004370"/>
    </source>
</evidence>
<feature type="binding site" evidence="9">
    <location>
        <position position="150"/>
    </location>
    <ligand>
        <name>Cu cation</name>
        <dbReference type="ChEBI" id="CHEBI:23378"/>
    </ligand>
</feature>
<dbReference type="EMBL" id="CP100355">
    <property type="protein sequence ID" value="UTF53536.1"/>
    <property type="molecule type" value="Genomic_DNA"/>
</dbReference>
<feature type="binding site" evidence="9">
    <location>
        <position position="155"/>
    </location>
    <ligand>
        <name>Cu cation</name>
        <dbReference type="ChEBI" id="CHEBI:23378"/>
    </ligand>
</feature>
<evidence type="ECO:0000256" key="9">
    <source>
        <dbReference type="PIRSR" id="PIRSR602386-1"/>
    </source>
</evidence>
<comment type="cofactor">
    <cofactor evidence="9">
        <name>Cu cation</name>
        <dbReference type="ChEBI" id="CHEBI:23378"/>
    </cofactor>
    <text evidence="9">Binds 1 copper ion per subunit.</text>
</comment>
<feature type="compositionally biased region" description="Gly residues" evidence="10">
    <location>
        <begin position="40"/>
        <end position="75"/>
    </location>
</feature>
<dbReference type="GO" id="GO:0005507">
    <property type="term" value="F:copper ion binding"/>
    <property type="evidence" value="ECO:0007669"/>
    <property type="project" value="InterPro"/>
</dbReference>
<organism evidence="13 14">
    <name type="scientific">Natronosalvus rutilus</name>
    <dbReference type="NCBI Taxonomy" id="2953753"/>
    <lineage>
        <taxon>Archaea</taxon>
        <taxon>Methanobacteriati</taxon>
        <taxon>Methanobacteriota</taxon>
        <taxon>Stenosarchaea group</taxon>
        <taxon>Halobacteria</taxon>
        <taxon>Halobacteriales</taxon>
        <taxon>Natrialbaceae</taxon>
        <taxon>Natronosalvus</taxon>
    </lineage>
</organism>
<evidence type="ECO:0000256" key="5">
    <source>
        <dbReference type="ARBA" id="ARBA00022764"/>
    </source>
</evidence>
<dbReference type="InterPro" id="IPR002386">
    <property type="entry name" value="Amicyanin/Pseudoazurin"/>
</dbReference>
<feature type="binding site" evidence="9">
    <location>
        <position position="147"/>
    </location>
    <ligand>
        <name>Cu cation</name>
        <dbReference type="ChEBI" id="CHEBI:23378"/>
    </ligand>
</feature>
<dbReference type="CDD" id="cd04220">
    <property type="entry name" value="Halocyanin"/>
    <property type="match status" value="1"/>
</dbReference>
<dbReference type="GeneID" id="73291877"/>
<dbReference type="PRINTS" id="PR00155">
    <property type="entry name" value="AMICYANIN"/>
</dbReference>
<gene>
    <name evidence="13" type="ORF">NGM29_17485</name>
</gene>
<keyword evidence="6" id="KW-0249">Electron transport</keyword>
<dbReference type="RefSeq" id="WP_254158062.1">
    <property type="nucleotide sequence ID" value="NZ_CP100355.1"/>
</dbReference>
<keyword evidence="11" id="KW-1133">Transmembrane helix</keyword>
<dbReference type="PANTHER" id="PTHR34192:SF10">
    <property type="entry name" value="PLASTOCYANIN MAJOR ISOFORM, CHLOROPLASTIC-RELATED"/>
    <property type="match status" value="1"/>
</dbReference>
<evidence type="ECO:0000256" key="10">
    <source>
        <dbReference type="SAM" id="MobiDB-lite"/>
    </source>
</evidence>
<evidence type="ECO:0000256" key="7">
    <source>
        <dbReference type="ARBA" id="ARBA00023008"/>
    </source>
</evidence>
<dbReference type="Pfam" id="PF00127">
    <property type="entry name" value="Copper-bind"/>
    <property type="match status" value="1"/>
</dbReference>
<evidence type="ECO:0000313" key="13">
    <source>
        <dbReference type="EMBL" id="UTF53536.1"/>
    </source>
</evidence>
<keyword evidence="11" id="KW-0812">Transmembrane</keyword>
<dbReference type="Proteomes" id="UP001056855">
    <property type="component" value="Chromosome"/>
</dbReference>
<evidence type="ECO:0000256" key="3">
    <source>
        <dbReference type="ARBA" id="ARBA00022448"/>
    </source>
</evidence>
<dbReference type="InterPro" id="IPR008972">
    <property type="entry name" value="Cupredoxin"/>
</dbReference>
<evidence type="ECO:0000313" key="14">
    <source>
        <dbReference type="Proteomes" id="UP001056855"/>
    </source>
</evidence>
<reference evidence="13" key="1">
    <citation type="submission" date="2022-06" db="EMBL/GenBank/DDBJ databases">
        <title>Diverse halophilic archaea isolated from saline environments.</title>
        <authorList>
            <person name="Cui H.-L."/>
        </authorList>
    </citation>
    <scope>NUCLEOTIDE SEQUENCE</scope>
    <source>
        <strain evidence="13">WLHS1</strain>
    </source>
</reference>
<evidence type="ECO:0000256" key="6">
    <source>
        <dbReference type="ARBA" id="ARBA00022982"/>
    </source>
</evidence>
<comment type="subcellular location">
    <subcellularLocation>
        <location evidence="1">Membrane</location>
    </subcellularLocation>
    <subcellularLocation>
        <location evidence="2">Periplasm</location>
    </subcellularLocation>
</comment>
<dbReference type="AlphaFoldDB" id="A0A9E7N9Z5"/>
<keyword evidence="7 9" id="KW-0186">Copper</keyword>
<protein>
    <submittedName>
        <fullName evidence="13">Plastocyanin/azurin family copper-binding protein</fullName>
    </submittedName>
</protein>
<sequence length="222" mass="22487">MKRREFIVAASGVSGGAVAATAATPVVAQEEENGNDTETGDGGGGNDTEAGGGGNESSGGGGNESAGGGGGGGGSETVEVDDNEFVPAELTIEPGTTVTWEWVGSNQHNVNPGSQPEGANWEGQTDLQAEGTYEHTFETEGTYEYVCDPHVSIGMTGSIEVTSDAGGGGAATADVDIHELGVPIQKHFVGVASFFAIFIALTFTFYLLKYGESANTSSPGRK</sequence>
<dbReference type="GO" id="GO:0009055">
    <property type="term" value="F:electron transfer activity"/>
    <property type="evidence" value="ECO:0007669"/>
    <property type="project" value="InterPro"/>
</dbReference>
<keyword evidence="14" id="KW-1185">Reference proteome</keyword>
<dbReference type="InterPro" id="IPR028871">
    <property type="entry name" value="BlueCu_1_BS"/>
</dbReference>
<evidence type="ECO:0000256" key="11">
    <source>
        <dbReference type="SAM" id="Phobius"/>
    </source>
</evidence>
<feature type="region of interest" description="Disordered" evidence="10">
    <location>
        <begin position="10"/>
        <end position="79"/>
    </location>
</feature>
<name>A0A9E7N9Z5_9EURY</name>
<evidence type="ECO:0000256" key="2">
    <source>
        <dbReference type="ARBA" id="ARBA00004418"/>
    </source>
</evidence>
<keyword evidence="8 11" id="KW-0472">Membrane</keyword>
<feature type="binding site" evidence="9">
    <location>
        <position position="108"/>
    </location>
    <ligand>
        <name>Cu cation</name>
        <dbReference type="ChEBI" id="CHEBI:23378"/>
    </ligand>
</feature>
<accession>A0A9E7N9Z5</accession>
<keyword evidence="4 9" id="KW-0479">Metal-binding</keyword>
<keyword evidence="3" id="KW-0813">Transport</keyword>
<dbReference type="GO" id="GO:0042597">
    <property type="term" value="C:periplasmic space"/>
    <property type="evidence" value="ECO:0007669"/>
    <property type="project" value="UniProtKB-SubCell"/>
</dbReference>
<feature type="compositionally biased region" description="Acidic residues" evidence="10">
    <location>
        <begin position="29"/>
        <end position="39"/>
    </location>
</feature>
<dbReference type="GO" id="GO:0016020">
    <property type="term" value="C:membrane"/>
    <property type="evidence" value="ECO:0007669"/>
    <property type="project" value="UniProtKB-SubCell"/>
</dbReference>
<dbReference type="Gene3D" id="2.60.40.420">
    <property type="entry name" value="Cupredoxins - blue copper proteins"/>
    <property type="match status" value="1"/>
</dbReference>
<evidence type="ECO:0000259" key="12">
    <source>
        <dbReference type="Pfam" id="PF00127"/>
    </source>
</evidence>
<feature type="compositionally biased region" description="Low complexity" evidence="10">
    <location>
        <begin position="10"/>
        <end position="28"/>
    </location>
</feature>
<proteinExistence type="predicted"/>
<keyword evidence="5" id="KW-0574">Periplasm</keyword>
<feature type="domain" description="Blue (type 1) copper" evidence="12">
    <location>
        <begin position="80"/>
        <end position="161"/>
    </location>
</feature>
<dbReference type="InterPro" id="IPR000923">
    <property type="entry name" value="BlueCu_1"/>
</dbReference>
<evidence type="ECO:0000256" key="4">
    <source>
        <dbReference type="ARBA" id="ARBA00022723"/>
    </source>
</evidence>
<feature type="transmembrane region" description="Helical" evidence="11">
    <location>
        <begin position="188"/>
        <end position="208"/>
    </location>
</feature>
<dbReference type="PROSITE" id="PS00196">
    <property type="entry name" value="COPPER_BLUE"/>
    <property type="match status" value="1"/>
</dbReference>
<dbReference type="KEGG" id="sawl:NGM29_17485"/>
<evidence type="ECO:0000256" key="8">
    <source>
        <dbReference type="ARBA" id="ARBA00023136"/>
    </source>
</evidence>